<sequence>MGNDISQGSYQELDGLKKFAGFSPGQVEMIREKFDIMADEDLTISKEAFRKLMKVNEAETNKIFDCFDMDQTNRIDSYEFICGLALLSQSTLKQKAELIFNLYDFDKNKTITQNELVILIKTTTTALNAMASKPEATIQDAESKQKDILEKYDTNKDGTISLKEFQSFISKDVDILKMLYSYGLISKEDLRPDFGTGQDEMPDCDSDLENEVNKAEIERDERQERIKNGIEHTQTAEEDSDQEKAFQQQEDLLEDEQEEISQPWKKTIKQLSPSDLKSQENEAHPPTANLSIHYIHGYRSFDTRNNLKYSPNGELIYHTAAVGVSLDPASSSEGENQKYFLEHNDDIVCLDVFDNKAVTGQLGVNPLICVWDTQDQNTLVILKGVLKNGIGNVTFSNDGKKIAACSLDDERSIAIYDIETAIAKGKTISKKFGNEDGLLATGKITREPIFDIKFEQNDKTVIIGCKKEIYFATFDQGILRLQRGIWEKNNVPQATLCIGTVETTTVTGMFSGQLLIWNKNKLKQSVIAHQGPVTAMHTRKGQQKGLITAGRDGVILFWDHSIKQIPTMKIDVKEFRFWSNRIVALSEYIGSNGAIKLAIGSRSGEIAERVNEKPKVLVKGHFDGELWGLAVHAKNNQFFTVGEDNLLACWDIKRKMQLLSVKLDFPAKAMHMSPNGKYLIVGCTNGSVLIVDPKSLVVTFTFKDRDKEVSCIKFSPNSDKLAVAYGYPSCEILIYNVRNHFKNELKLRGSTSRVTHMDYSEDGKILMCNNARFELLFFDLDQGRLTNKYENLKDIKWSTYTCIFGWQSQGIWPPCSEGLDINSCDRTGSNSSDGGDVLVTGDDFSKIKLFKFPCFKENSPFVQYTGHSAQVTNVRFSADNQYIISTGGQEKSIIVWKYNFDREAANELEQLSQQVQIENVQQEIQDEDDEHLDNTSSTKPYHGQVTNSAPSWYQPNPVQENQVPDFNLQLNYVHGFKSSFNQREECRGMSRYLSNGKTVFAAAALGVVQDPKFKGQQTFFQKHKEDIVSMAVHPRGNIVATGQMALAKQQKVVDIYIWDAESKQVLGYINDFHRKAVVWLEFSPDGNMLLTAGQDPDNSIAIYEWQYSRLLATSKVDTQKVNGSSWQDNKNFVTVGNRHVKFWNINGRNLQCKIGTFLNKNSFEPQTCVLYNQSVCISGGAQGNLFVWNEKFQAQPGIQAHQGKAVGALVNGKNGNFISAGYDGRVIVWSLQQNQLEIKQEPDAIDINKLVSFDSSIVSLDIRNDTYLIGTKGSEVIEVRQNKQDSKAEIIQQGHYNGELWGLAIAPSRNIFVTCGGDKVVRKWDIETHQQIQTSSIFENDIRAIDWSKDGSFIVVADVKGILYLLNAENLKQLSQIETKFNRKKNEKKPNQWIEDLKISPDSTKVAFGAHNVPSTVEIIEISEQAGKKQFTKDKNLQLSGLSSSLTHLDWSEDSQFLVLNSSNYELKYVSLQAKGKDVSASACRDINWNTWTCIYGWYTQGIFPKIDGLEVKSCVRNNDRHKSEPFYKVLGTGDIYGRVNLYKYPAVQNKQVFKSYLGHSSPITKMRFSYDDKYLITIGGQDKSILIWETDLQQKQEVDDYQEHDEIEDLENNQIEELSEKPKKKGAEKFKLQNKRGFKIGNQTNNTQENDDYFGEEAVDQGDEFMAVKPWLAAIKEPKSYYKDPLNQNKKPPCSLNLDFVFGYKSDKVRNNIKYLKNGGIVYHAASLGIILSVDGNQSQQKFFSEHTDEITALDLHPDRVKVATGQMGKNATIFVWDTNTLHSICCFDKVLSRGVSSLAFSPSGDKLAAVAIDNYHEIAIFDITARSQNGGVLVTKAKSGGEFVQDLKWRNENEFASAGTKHFKVWTLNNTNLNARRGIWGKHKCSNILLTVASLGEDYIAGAIDGNLLCFKQNSLHKIQKATDTAVESLISCNGYLLVGGRDSKVIIYDKGLNQLVKISIDDLFKDSFSSQIKSLHLSADNKNLVIGTSGSEIYQLTTKDIKIQNSTKFSNPQKLMTGHYAPNRQTENELWGLTTHINEPDFLATVGDDGTLRTWSIKYKKVIKQTKINQDEKGHELQKDYRTNDLQDAAKGRAVAVSNDGETIVVGFKDGSVKIYDKDLNFKSYHKFAKEAISDIKFSPNGDLIAFGSHDNAIYLYSHPEMKAKCKPLRKHSSYITHLDFSVSGKYLHSNCGAYELLYWDVGNEKTGKQITNGATELRDEKWNTLTTPLSWGTQGIWPKYSDGSDINTVSRSNSTYSKQDGPPDNYHLLASGDDNSQVKVFRYPCIKKESQYLLGKGHASHVTQVQWSNEDQYLFTTGGGDNCLFIWNVRKNK</sequence>
<dbReference type="Gene3D" id="2.130.10.10">
    <property type="entry name" value="YVTN repeat-like/Quinoprotein amine dehydrogenase"/>
    <property type="match status" value="6"/>
</dbReference>
<dbReference type="SUPFAM" id="SSF47473">
    <property type="entry name" value="EF-hand"/>
    <property type="match status" value="1"/>
</dbReference>
<feature type="compositionally biased region" description="Polar residues" evidence="6">
    <location>
        <begin position="934"/>
        <end position="944"/>
    </location>
</feature>
<dbReference type="OrthoDB" id="287590at2759"/>
<evidence type="ECO:0000259" key="7">
    <source>
        <dbReference type="PROSITE" id="PS50222"/>
    </source>
</evidence>
<dbReference type="EMBL" id="LDAU01000105">
    <property type="protein sequence ID" value="KRX05725.1"/>
    <property type="molecule type" value="Genomic_DNA"/>
</dbReference>
<feature type="domain" description="EF-hand" evidence="7">
    <location>
        <begin position="91"/>
        <end position="126"/>
    </location>
</feature>
<dbReference type="SMART" id="SM00054">
    <property type="entry name" value="EFh"/>
    <property type="match status" value="3"/>
</dbReference>
<dbReference type="SUPFAM" id="SSF50952">
    <property type="entry name" value="Soluble quinoprotein glucose dehydrogenase"/>
    <property type="match status" value="1"/>
</dbReference>
<dbReference type="Pfam" id="PF23409">
    <property type="entry name" value="Beta-prop_EML"/>
    <property type="match status" value="3"/>
</dbReference>
<dbReference type="PANTHER" id="PTHR13720:SF33">
    <property type="entry name" value="HELP DOMAIN-CONTAINING PROTEIN"/>
    <property type="match status" value="1"/>
</dbReference>
<dbReference type="InterPro" id="IPR001680">
    <property type="entry name" value="WD40_rpt"/>
</dbReference>
<evidence type="ECO:0000313" key="8">
    <source>
        <dbReference type="EMBL" id="KRX05725.1"/>
    </source>
</evidence>
<feature type="region of interest" description="Disordered" evidence="6">
    <location>
        <begin position="925"/>
        <end position="944"/>
    </location>
</feature>
<dbReference type="CDD" id="cd00051">
    <property type="entry name" value="EFh"/>
    <property type="match status" value="2"/>
</dbReference>
<dbReference type="SUPFAM" id="SSF82171">
    <property type="entry name" value="DPP6 N-terminal domain-like"/>
    <property type="match status" value="1"/>
</dbReference>
<protein>
    <submittedName>
        <fullName evidence="8">WD40-repeat-containing domain</fullName>
    </submittedName>
</protein>
<keyword evidence="2 5" id="KW-0853">WD repeat</keyword>
<comment type="similarity">
    <text evidence="1">Belongs to the WD repeat EMAP family.</text>
</comment>
<dbReference type="Proteomes" id="UP000054937">
    <property type="component" value="Unassembled WGS sequence"/>
</dbReference>
<dbReference type="Pfam" id="PF03451">
    <property type="entry name" value="HELP"/>
    <property type="match status" value="3"/>
</dbReference>
<feature type="repeat" description="WD" evidence="5">
    <location>
        <begin position="864"/>
        <end position="906"/>
    </location>
</feature>
<keyword evidence="4" id="KW-0106">Calcium</keyword>
<dbReference type="SMART" id="SM00320">
    <property type="entry name" value="WD40"/>
    <property type="match status" value="26"/>
</dbReference>
<evidence type="ECO:0000256" key="3">
    <source>
        <dbReference type="ARBA" id="ARBA00022737"/>
    </source>
</evidence>
<dbReference type="FunFam" id="2.130.10.10:FF:000320">
    <property type="entry name" value="echinoderm microtubule-associated protein-like 6"/>
    <property type="match status" value="3"/>
</dbReference>
<dbReference type="Pfam" id="PF13833">
    <property type="entry name" value="EF-hand_8"/>
    <property type="match status" value="1"/>
</dbReference>
<dbReference type="InterPro" id="IPR018247">
    <property type="entry name" value="EF_Hand_1_Ca_BS"/>
</dbReference>
<dbReference type="InterPro" id="IPR005108">
    <property type="entry name" value="HELP"/>
</dbReference>
<evidence type="ECO:0000313" key="9">
    <source>
        <dbReference type="Proteomes" id="UP000054937"/>
    </source>
</evidence>
<dbReference type="OMA" id="ACAKDDI"/>
<keyword evidence="9" id="KW-1185">Reference proteome</keyword>
<dbReference type="InterPro" id="IPR055439">
    <property type="entry name" value="Beta-prop_EML_1st"/>
</dbReference>
<evidence type="ECO:0000256" key="1">
    <source>
        <dbReference type="ARBA" id="ARBA00006489"/>
    </source>
</evidence>
<proteinExistence type="inferred from homology"/>
<gene>
    <name evidence="8" type="ORF">PPERSA_09865</name>
</gene>
<dbReference type="InParanoid" id="A0A0V0QUE2"/>
<accession>A0A0V0QUE2</accession>
<comment type="caution">
    <text evidence="8">The sequence shown here is derived from an EMBL/GenBank/DDBJ whole genome shotgun (WGS) entry which is preliminary data.</text>
</comment>
<dbReference type="InterPro" id="IPR036322">
    <property type="entry name" value="WD40_repeat_dom_sf"/>
</dbReference>
<dbReference type="Pfam" id="PF23414">
    <property type="entry name" value="Beta-prop_EML_2"/>
    <property type="match status" value="3"/>
</dbReference>
<dbReference type="SUPFAM" id="SSF50978">
    <property type="entry name" value="WD40 repeat-like"/>
    <property type="match status" value="3"/>
</dbReference>
<dbReference type="PRINTS" id="PR00450">
    <property type="entry name" value="RECOVERIN"/>
</dbReference>
<dbReference type="InterPro" id="IPR011992">
    <property type="entry name" value="EF-hand-dom_pair"/>
</dbReference>
<dbReference type="Pfam" id="PF13499">
    <property type="entry name" value="EF-hand_7"/>
    <property type="match status" value="1"/>
</dbReference>
<feature type="repeat" description="WD" evidence="5">
    <location>
        <begin position="1198"/>
        <end position="1239"/>
    </location>
</feature>
<dbReference type="SUPFAM" id="SSF50998">
    <property type="entry name" value="Quinoprotein alcohol dehydrogenase-like"/>
    <property type="match status" value="1"/>
</dbReference>
<feature type="repeat" description="WD" evidence="5">
    <location>
        <begin position="1557"/>
        <end position="1599"/>
    </location>
</feature>
<dbReference type="PROSITE" id="PS00018">
    <property type="entry name" value="EF_HAND_1"/>
    <property type="match status" value="3"/>
</dbReference>
<reference evidence="8 9" key="1">
    <citation type="journal article" date="2015" name="Sci. Rep.">
        <title>Genome of the facultative scuticociliatosis pathogen Pseudocohnilembus persalinus provides insight into its virulence through horizontal gene transfer.</title>
        <authorList>
            <person name="Xiong J."/>
            <person name="Wang G."/>
            <person name="Cheng J."/>
            <person name="Tian M."/>
            <person name="Pan X."/>
            <person name="Warren A."/>
            <person name="Jiang C."/>
            <person name="Yuan D."/>
            <person name="Miao W."/>
        </authorList>
    </citation>
    <scope>NUCLEOTIDE SEQUENCE [LARGE SCALE GENOMIC DNA]</scope>
    <source>
        <strain evidence="8">36N120E</strain>
    </source>
</reference>
<dbReference type="PANTHER" id="PTHR13720">
    <property type="entry name" value="WD-40 REPEAT PROTEIN"/>
    <property type="match status" value="1"/>
</dbReference>
<name>A0A0V0QUE2_PSEPJ</name>
<evidence type="ECO:0000256" key="2">
    <source>
        <dbReference type="ARBA" id="ARBA00022574"/>
    </source>
</evidence>
<dbReference type="Gene3D" id="1.10.238.10">
    <property type="entry name" value="EF-hand"/>
    <property type="match status" value="1"/>
</dbReference>
<dbReference type="PROSITE" id="PS50294">
    <property type="entry name" value="WD_REPEATS_REGION"/>
    <property type="match status" value="2"/>
</dbReference>
<dbReference type="InterPro" id="IPR015943">
    <property type="entry name" value="WD40/YVTN_repeat-like_dom_sf"/>
</dbReference>
<evidence type="ECO:0000256" key="4">
    <source>
        <dbReference type="ARBA" id="ARBA00022837"/>
    </source>
</evidence>
<dbReference type="InterPro" id="IPR011041">
    <property type="entry name" value="Quinoprot_gluc/sorb_DH_b-prop"/>
</dbReference>
<dbReference type="InterPro" id="IPR055442">
    <property type="entry name" value="Beta-prop_EML-like_2nd"/>
</dbReference>
<feature type="domain" description="EF-hand" evidence="7">
    <location>
        <begin position="55"/>
        <end position="90"/>
    </location>
</feature>
<feature type="repeat" description="WD" evidence="5">
    <location>
        <begin position="2299"/>
        <end position="2337"/>
    </location>
</feature>
<dbReference type="GO" id="GO:0005509">
    <property type="term" value="F:calcium ion binding"/>
    <property type="evidence" value="ECO:0007669"/>
    <property type="project" value="InterPro"/>
</dbReference>
<feature type="repeat" description="WD" evidence="5">
    <location>
        <begin position="1293"/>
        <end position="1334"/>
    </location>
</feature>
<keyword evidence="3" id="KW-0677">Repeat</keyword>
<dbReference type="GO" id="GO:0008017">
    <property type="term" value="F:microtubule binding"/>
    <property type="evidence" value="ECO:0007669"/>
    <property type="project" value="TreeGrafter"/>
</dbReference>
<dbReference type="InterPro" id="IPR011047">
    <property type="entry name" value="Quinoprotein_ADH-like_sf"/>
</dbReference>
<dbReference type="InterPro" id="IPR050630">
    <property type="entry name" value="WD_repeat_EMAP"/>
</dbReference>
<dbReference type="PROSITE" id="PS50222">
    <property type="entry name" value="EF_HAND_2"/>
    <property type="match status" value="3"/>
</dbReference>
<organism evidence="8 9">
    <name type="scientific">Pseudocohnilembus persalinus</name>
    <name type="common">Ciliate</name>
    <dbReference type="NCBI Taxonomy" id="266149"/>
    <lineage>
        <taxon>Eukaryota</taxon>
        <taxon>Sar</taxon>
        <taxon>Alveolata</taxon>
        <taxon>Ciliophora</taxon>
        <taxon>Intramacronucleata</taxon>
        <taxon>Oligohymenophorea</taxon>
        <taxon>Scuticociliatia</taxon>
        <taxon>Philasterida</taxon>
        <taxon>Pseudocohnilembidae</taxon>
        <taxon>Pseudocohnilembus</taxon>
    </lineage>
</organism>
<evidence type="ECO:0000256" key="6">
    <source>
        <dbReference type="SAM" id="MobiDB-lite"/>
    </source>
</evidence>
<dbReference type="PROSITE" id="PS50082">
    <property type="entry name" value="WD_REPEATS_2"/>
    <property type="match status" value="5"/>
</dbReference>
<feature type="domain" description="EF-hand" evidence="7">
    <location>
        <begin position="140"/>
        <end position="175"/>
    </location>
</feature>
<evidence type="ECO:0000256" key="5">
    <source>
        <dbReference type="PROSITE-ProRule" id="PRU00221"/>
    </source>
</evidence>
<dbReference type="InterPro" id="IPR002048">
    <property type="entry name" value="EF_hand_dom"/>
</dbReference>